<dbReference type="PROSITE" id="PS50198">
    <property type="entry name" value="PPIC_PPIASE_2"/>
    <property type="match status" value="1"/>
</dbReference>
<dbReference type="PANTHER" id="PTHR47245">
    <property type="entry name" value="PEPTIDYLPROLYL ISOMERASE"/>
    <property type="match status" value="1"/>
</dbReference>
<feature type="region of interest" description="Disordered" evidence="2">
    <location>
        <begin position="1"/>
        <end position="29"/>
    </location>
</feature>
<keyword evidence="3" id="KW-0472">Membrane</keyword>
<feature type="region of interest" description="Disordered" evidence="2">
    <location>
        <begin position="275"/>
        <end position="298"/>
    </location>
</feature>
<dbReference type="PANTHER" id="PTHR47245:SF2">
    <property type="entry name" value="PEPTIDYL-PROLYL CIS-TRANS ISOMERASE HP_0175-RELATED"/>
    <property type="match status" value="1"/>
</dbReference>
<dbReference type="SUPFAM" id="SSF109998">
    <property type="entry name" value="Triger factor/SurA peptide-binding domain-like"/>
    <property type="match status" value="1"/>
</dbReference>
<organism evidence="5 6">
    <name type="scientific">Candidatus Intestinimonas merdavium</name>
    <dbReference type="NCBI Taxonomy" id="2838622"/>
    <lineage>
        <taxon>Bacteria</taxon>
        <taxon>Bacillati</taxon>
        <taxon>Bacillota</taxon>
        <taxon>Clostridia</taxon>
        <taxon>Eubacteriales</taxon>
        <taxon>Intestinimonas</taxon>
    </lineage>
</organism>
<evidence type="ECO:0000256" key="3">
    <source>
        <dbReference type="SAM" id="Phobius"/>
    </source>
</evidence>
<keyword evidence="3" id="KW-1133">Transmembrane helix</keyword>
<keyword evidence="3" id="KW-0812">Transmembrane</keyword>
<comment type="caution">
    <text evidence="5">The sequence shown here is derived from an EMBL/GenBank/DDBJ whole genome shotgun (WGS) entry which is preliminary data.</text>
</comment>
<evidence type="ECO:0000256" key="2">
    <source>
        <dbReference type="SAM" id="MobiDB-lite"/>
    </source>
</evidence>
<sequence>MSASREKKQRISSAANGPTEKERRQAEAARKERSKTILYTVVGVILAVLVAALLLWHSGIFTKGKVVATVNGRDYTVAEMGYYYYPTANMYSQYGISMDDATLQQYAIDALQSYASLAAAAEADGFTISEEGAQGVEDSIQEIKTSAAQYGTSFKSYIRNVYGPYMTESLLRDCLTRDTLAQEYYNAHADTLTYADDEITAYYDEHSDDLDTFVYSAVFIDGTVPSTTDDNGNTVEASDAEKATAMSAAKATADKLLQDLEDGGDFDTLAATAVQAESDSDADTAETTSYEKTTVGSSLSGSFTTGADDCASWLKDASRQAGDLTTIEVADNGYWVLRFTDRYLDNDSYGAADVRHILIKAELAEGATEPTDEAMDAAKAKAQEILDQYNAGDKTAESFGALAEEYSEDTGSNTKGGLYENITPSTDFLPAFLDWTFADGRQPGDTGLVENDQEGQYGWHVMYLQDHTLTWKYTVENTLKGEDLTAWTDELAETYPVTTNDANLALLG</sequence>
<gene>
    <name evidence="5" type="ORF">H9826_05330</name>
</gene>
<dbReference type="EMBL" id="DXCX01000055">
    <property type="protein sequence ID" value="HIY73381.1"/>
    <property type="molecule type" value="Genomic_DNA"/>
</dbReference>
<feature type="transmembrane region" description="Helical" evidence="3">
    <location>
        <begin position="37"/>
        <end position="56"/>
    </location>
</feature>
<dbReference type="Proteomes" id="UP000886824">
    <property type="component" value="Unassembled WGS sequence"/>
</dbReference>
<accession>A0A9D1Z4J3</accession>
<reference evidence="5" key="2">
    <citation type="submission" date="2021-04" db="EMBL/GenBank/DDBJ databases">
        <authorList>
            <person name="Gilroy R."/>
        </authorList>
    </citation>
    <scope>NUCLEOTIDE SEQUENCE</scope>
    <source>
        <strain evidence="5">CHK33-7979</strain>
    </source>
</reference>
<dbReference type="GO" id="GO:0003755">
    <property type="term" value="F:peptidyl-prolyl cis-trans isomerase activity"/>
    <property type="evidence" value="ECO:0007669"/>
    <property type="project" value="UniProtKB-KW"/>
</dbReference>
<dbReference type="SUPFAM" id="SSF54534">
    <property type="entry name" value="FKBP-like"/>
    <property type="match status" value="1"/>
</dbReference>
<keyword evidence="1 5" id="KW-0413">Isomerase</keyword>
<dbReference type="Pfam" id="PF13616">
    <property type="entry name" value="Rotamase_3"/>
    <property type="match status" value="1"/>
</dbReference>
<evidence type="ECO:0000313" key="5">
    <source>
        <dbReference type="EMBL" id="HIY73381.1"/>
    </source>
</evidence>
<evidence type="ECO:0000313" key="6">
    <source>
        <dbReference type="Proteomes" id="UP000886824"/>
    </source>
</evidence>
<dbReference type="AlphaFoldDB" id="A0A9D1Z4J3"/>
<feature type="domain" description="PpiC" evidence="4">
    <location>
        <begin position="354"/>
        <end position="466"/>
    </location>
</feature>
<dbReference type="InterPro" id="IPR046357">
    <property type="entry name" value="PPIase_dom_sf"/>
</dbReference>
<evidence type="ECO:0000259" key="4">
    <source>
        <dbReference type="PROSITE" id="PS50198"/>
    </source>
</evidence>
<evidence type="ECO:0000256" key="1">
    <source>
        <dbReference type="PROSITE-ProRule" id="PRU00278"/>
    </source>
</evidence>
<keyword evidence="1" id="KW-0697">Rotamase</keyword>
<proteinExistence type="predicted"/>
<dbReference type="InterPro" id="IPR000297">
    <property type="entry name" value="PPIase_PpiC"/>
</dbReference>
<reference evidence="5" key="1">
    <citation type="journal article" date="2021" name="PeerJ">
        <title>Extensive microbial diversity within the chicken gut microbiome revealed by metagenomics and culture.</title>
        <authorList>
            <person name="Gilroy R."/>
            <person name="Ravi A."/>
            <person name="Getino M."/>
            <person name="Pursley I."/>
            <person name="Horton D.L."/>
            <person name="Alikhan N.F."/>
            <person name="Baker D."/>
            <person name="Gharbi K."/>
            <person name="Hall N."/>
            <person name="Watson M."/>
            <person name="Adriaenssens E.M."/>
            <person name="Foster-Nyarko E."/>
            <person name="Jarju S."/>
            <person name="Secka A."/>
            <person name="Antonio M."/>
            <person name="Oren A."/>
            <person name="Chaudhuri R.R."/>
            <person name="La Ragione R."/>
            <person name="Hildebrand F."/>
            <person name="Pallen M.J."/>
        </authorList>
    </citation>
    <scope>NUCLEOTIDE SEQUENCE</scope>
    <source>
        <strain evidence="5">CHK33-7979</strain>
    </source>
</reference>
<dbReference type="InterPro" id="IPR050245">
    <property type="entry name" value="PrsA_foldase"/>
</dbReference>
<protein>
    <submittedName>
        <fullName evidence="5">Peptidyl-prolyl cis-trans isomerase</fullName>
    </submittedName>
</protein>
<feature type="compositionally biased region" description="Polar residues" evidence="2">
    <location>
        <begin position="285"/>
        <end position="298"/>
    </location>
</feature>
<feature type="compositionally biased region" description="Basic and acidic residues" evidence="2">
    <location>
        <begin position="19"/>
        <end position="29"/>
    </location>
</feature>
<name>A0A9D1Z4J3_9FIRM</name>
<dbReference type="InterPro" id="IPR027304">
    <property type="entry name" value="Trigger_fact/SurA_dom_sf"/>
</dbReference>
<dbReference type="Gene3D" id="3.10.50.40">
    <property type="match status" value="1"/>
</dbReference>